<evidence type="ECO:0000256" key="1">
    <source>
        <dbReference type="SAM" id="SignalP"/>
    </source>
</evidence>
<keyword evidence="1" id="KW-0732">Signal</keyword>
<organism evidence="2 3">
    <name type="scientific">candidate division WOR_3 bacterium SM23_42</name>
    <dbReference type="NCBI Taxonomy" id="1703779"/>
    <lineage>
        <taxon>Bacteria</taxon>
        <taxon>Bacteria division WOR-3</taxon>
    </lineage>
</organism>
<dbReference type="InterPro" id="IPR036278">
    <property type="entry name" value="Sialidase_sf"/>
</dbReference>
<dbReference type="NCBIfam" id="TIGR04183">
    <property type="entry name" value="Por_Secre_tail"/>
    <property type="match status" value="1"/>
</dbReference>
<evidence type="ECO:0000313" key="3">
    <source>
        <dbReference type="Proteomes" id="UP000051373"/>
    </source>
</evidence>
<dbReference type="EMBL" id="LJUJ01000050">
    <property type="protein sequence ID" value="KPK62174.1"/>
    <property type="molecule type" value="Genomic_DNA"/>
</dbReference>
<evidence type="ECO:0000313" key="2">
    <source>
        <dbReference type="EMBL" id="KPK62174.1"/>
    </source>
</evidence>
<evidence type="ECO:0008006" key="4">
    <source>
        <dbReference type="Google" id="ProtNLM"/>
    </source>
</evidence>
<dbReference type="Proteomes" id="UP000051373">
    <property type="component" value="Unassembled WGS sequence"/>
</dbReference>
<dbReference type="Gene3D" id="2.120.10.10">
    <property type="match status" value="1"/>
</dbReference>
<reference evidence="2 3" key="1">
    <citation type="journal article" date="2015" name="Microbiome">
        <title>Genomic resolution of linkages in carbon, nitrogen, and sulfur cycling among widespread estuary sediment bacteria.</title>
        <authorList>
            <person name="Baker B.J."/>
            <person name="Lazar C.S."/>
            <person name="Teske A.P."/>
            <person name="Dick G.J."/>
        </authorList>
    </citation>
    <scope>NUCLEOTIDE SEQUENCE [LARGE SCALE GENOMIC DNA]</scope>
    <source>
        <strain evidence="2">SM23_42</strain>
    </source>
</reference>
<dbReference type="InterPro" id="IPR026444">
    <property type="entry name" value="Secre_tail"/>
</dbReference>
<gene>
    <name evidence="2" type="ORF">AMJ83_11510</name>
</gene>
<dbReference type="SUPFAM" id="SSF50939">
    <property type="entry name" value="Sialidases"/>
    <property type="match status" value="1"/>
</dbReference>
<comment type="caution">
    <text evidence="2">The sequence shown here is derived from an EMBL/GenBank/DDBJ whole genome shotgun (WGS) entry which is preliminary data.</text>
</comment>
<dbReference type="STRING" id="1703779.AMJ83_11510"/>
<name>A0A0S8FNQ4_UNCW3</name>
<dbReference type="AlphaFoldDB" id="A0A0S8FNQ4"/>
<sequence length="860" mass="97196">MKKYIVLSLIIYSSLSAQFAHVKKLDWIDPRGRQPVDYVMWFHDHVMGKEATAIGKVYEEVTRDRQNHVDIIVNSGVYFEIENELNVFTQDLTSAGYSYQVDTISGMSHAALRTHLASITELVGAIFIGEVPVAWFETDGFGNWEEFPHDLYFCDLDGIYLDGDNDGIYDGHTGNVAPEIWVGRIYARNLTWDTEVNLLKNYFHRNHLYRVDSLSVLQRGLSFVDDDWSYWTTCDLDLVYTNVIVINDDYQTTATNYRNQLDQGYEWVHICAHSSPWGHTFLYPYGQYRGTVFNYEIFTLEPQALFYNLFACSGTRFVEENNSAGWYLFNDAYGLLAVGSTKTGSMLEFYDFYGPIGQQNSSIGDAFKDWFIAWGEVNWDWFYGMNILGDPTLKPLGQIETPSYRHGYTYCHAMITWEQPTVVAPDSESDGFPQIMANTDGTIWVVWESGRSQTNGRSEIYSAFYDAGVWSDAAVVGPAVYWDFGPTIGADNDNNPIAVWAGWIDLSGNYQYDIFYSVYDAAWSARQPVHALDPGFDTKPALTNDTLDQLWVSWESRRDVDINIYAAYYNGSNWSLPQQVTSSTSDERNPVMLIDTTGTLWILYCRQYADRSEIWGCYHDGAQWVESGPISGTQEMAYHPAAAVHGDGRIFVVWQTGDFGNLDIYGSYYDGADWSTASQVTTNSEGDLFPALVTDGAGVIWLVYQSKVSDDWEICVQDYVDSCWSVPELISNTPGADINPKIVCSPDNELWVCWQSYVSGNWEIVVSHHPGTGITEQRVGPQEPMLTVAPSVFCGQLKITTPEPNQQIKIYDSKGALVQILNSANKRPVYWMPNGISSGVYFVVVDEGGKTIARKVLLIK</sequence>
<feature type="signal peptide" evidence="1">
    <location>
        <begin position="1"/>
        <end position="19"/>
    </location>
</feature>
<proteinExistence type="predicted"/>
<accession>A0A0S8FNQ4</accession>
<feature type="chain" id="PRO_5006646305" description="Gingipain domain-containing protein" evidence="1">
    <location>
        <begin position="20"/>
        <end position="860"/>
    </location>
</feature>
<protein>
    <recommendedName>
        <fullName evidence="4">Gingipain domain-containing protein</fullName>
    </recommendedName>
</protein>